<gene>
    <name evidence="3" type="ORF">g.4616</name>
</gene>
<reference evidence="3" key="1">
    <citation type="submission" date="2018-04" db="EMBL/GenBank/DDBJ databases">
        <title>Transcriptome of Schizaphis graminum biotype I.</title>
        <authorList>
            <person name="Scully E.D."/>
            <person name="Geib S.M."/>
            <person name="Palmer N.A."/>
            <person name="Koch K."/>
            <person name="Bradshaw J."/>
            <person name="Heng-Moss T."/>
            <person name="Sarath G."/>
        </authorList>
    </citation>
    <scope>NUCLEOTIDE SEQUENCE</scope>
</reference>
<dbReference type="Pfam" id="PF16064">
    <property type="entry name" value="DUF4806"/>
    <property type="match status" value="1"/>
</dbReference>
<dbReference type="AlphaFoldDB" id="A0A2S2NGP7"/>
<proteinExistence type="predicted"/>
<name>A0A2S2NGP7_SCHGA</name>
<organism evidence="3">
    <name type="scientific">Schizaphis graminum</name>
    <name type="common">Green bug aphid</name>
    <dbReference type="NCBI Taxonomy" id="13262"/>
    <lineage>
        <taxon>Eukaryota</taxon>
        <taxon>Metazoa</taxon>
        <taxon>Ecdysozoa</taxon>
        <taxon>Arthropoda</taxon>
        <taxon>Hexapoda</taxon>
        <taxon>Insecta</taxon>
        <taxon>Pterygota</taxon>
        <taxon>Neoptera</taxon>
        <taxon>Paraneoptera</taxon>
        <taxon>Hemiptera</taxon>
        <taxon>Sternorrhyncha</taxon>
        <taxon>Aphidomorpha</taxon>
        <taxon>Aphidoidea</taxon>
        <taxon>Aphididae</taxon>
        <taxon>Aphidini</taxon>
        <taxon>Schizaphis</taxon>
    </lineage>
</organism>
<protein>
    <recommendedName>
        <fullName evidence="2">DUF4806 domain-containing protein</fullName>
    </recommendedName>
</protein>
<dbReference type="EMBL" id="GGMR01003752">
    <property type="protein sequence ID" value="MBY16371.1"/>
    <property type="molecule type" value="Transcribed_RNA"/>
</dbReference>
<feature type="region of interest" description="Disordered" evidence="1">
    <location>
        <begin position="1"/>
        <end position="68"/>
    </location>
</feature>
<evidence type="ECO:0000259" key="2">
    <source>
        <dbReference type="Pfam" id="PF16064"/>
    </source>
</evidence>
<feature type="domain" description="DUF4806" evidence="2">
    <location>
        <begin position="242"/>
        <end position="314"/>
    </location>
</feature>
<sequence>MMKSDISSTEDEVFNVVPKYNLKLRNPSPERKSVKKLKRNSENQHESSLSGPPQYNRVKDTISQDTDSQSIINQITKDSDSDSSISSGIDDSDQDLTWKPKLRIDSEHELGITSPIKVTPLKPIQSPVVVMTSPSGPWRVSLQDNKKSVNKSRSTNKIYLTELKDSTVNDNSVKRQLQYPVENKNITSDLYNISLTSFSFLKYEIQALKVLCHSMNENIEKMMNHSSETTFITNDVDIESLFPIKNHDDLIVLDSKINDTTLRKSLVSKISLFVGRKDIRNSVRRIMARMFDDTFLVNYSLYGFKQKQSFSNLACYRLIIDALRQHIKYKMHTDKEIDEPLGIRLSHAPYRLIAANKNNSKEK</sequence>
<evidence type="ECO:0000256" key="1">
    <source>
        <dbReference type="SAM" id="MobiDB-lite"/>
    </source>
</evidence>
<accession>A0A2S2NGP7</accession>
<evidence type="ECO:0000313" key="3">
    <source>
        <dbReference type="EMBL" id="MBY16371.1"/>
    </source>
</evidence>
<dbReference type="InterPro" id="IPR032071">
    <property type="entry name" value="DUF4806"/>
</dbReference>